<comment type="similarity">
    <text evidence="2">Belongs to the IucA/IucC family.</text>
</comment>
<feature type="domain" description="Aerobactin siderophore biosynthesis IucA/IucC N-terminal" evidence="4">
    <location>
        <begin position="215"/>
        <end position="270"/>
    </location>
</feature>
<dbReference type="InterPro" id="IPR037455">
    <property type="entry name" value="LucA/IucC-like"/>
</dbReference>
<feature type="region of interest" description="Disordered" evidence="3">
    <location>
        <begin position="137"/>
        <end position="196"/>
    </location>
</feature>
<keyword evidence="7" id="KW-1185">Reference proteome</keyword>
<dbReference type="GO" id="GO:0016881">
    <property type="term" value="F:acid-amino acid ligase activity"/>
    <property type="evidence" value="ECO:0007669"/>
    <property type="project" value="UniProtKB-ARBA"/>
</dbReference>
<dbReference type="Proteomes" id="UP000377595">
    <property type="component" value="Unassembled WGS sequence"/>
</dbReference>
<evidence type="ECO:0008006" key="8">
    <source>
        <dbReference type="Google" id="ProtNLM"/>
    </source>
</evidence>
<comment type="caution">
    <text evidence="6">The sequence shown here is derived from an EMBL/GenBank/DDBJ whole genome shotgun (WGS) entry which is preliminary data.</text>
</comment>
<dbReference type="Gene3D" id="1.10.510.40">
    <property type="match status" value="1"/>
</dbReference>
<gene>
    <name evidence="6" type="ORF">Aple_093200</name>
</gene>
<dbReference type="AlphaFoldDB" id="A0A5M3Y3L9"/>
<evidence type="ECO:0000256" key="3">
    <source>
        <dbReference type="SAM" id="MobiDB-lite"/>
    </source>
</evidence>
<evidence type="ECO:0000259" key="5">
    <source>
        <dbReference type="Pfam" id="PF06276"/>
    </source>
</evidence>
<dbReference type="PANTHER" id="PTHR34384:SF5">
    <property type="entry name" value="L-2,3-DIAMINOPROPANOATE--CITRATE LIGASE"/>
    <property type="match status" value="1"/>
</dbReference>
<dbReference type="GO" id="GO:0019290">
    <property type="term" value="P:siderophore biosynthetic process"/>
    <property type="evidence" value="ECO:0007669"/>
    <property type="project" value="InterPro"/>
</dbReference>
<feature type="compositionally biased region" description="Gly residues" evidence="3">
    <location>
        <begin position="166"/>
        <end position="196"/>
    </location>
</feature>
<evidence type="ECO:0000256" key="2">
    <source>
        <dbReference type="ARBA" id="ARBA00007832"/>
    </source>
</evidence>
<feature type="compositionally biased region" description="Gly residues" evidence="3">
    <location>
        <begin position="139"/>
        <end position="155"/>
    </location>
</feature>
<sequence length="606" mass="64610">MGDLMISLPRRRGGRAVPAREAYLAARVLNALLREDYGGLAARVTRDKTGVALKLASGRRVRLTSGGFAGLFQDFVVSSDEELELDEVLETLADVAEPEDTAGVAAFAEECRETLLALDLYAAHDIESGLLADLPASDGGVGHSPGKGGHTGNGGIDQSPERDGHAGNGGVGRSPGRGGGGAGRSPGENKGLGGWENPGVLRREKIQIDRTTIGYESLAACVDHPIYPTARCRSGLSSAELLAYAPEFSPVFELRWAAVPEDAVISRGVGEFWPGFSEVGLPELGAHVLFPVHPLSVGSLPGVIMGPVPYLRVRPTLSMRTVEVDSRTHLKLPLATSTLGARNRRSIRPGTLRDGAEAEWLLRGVLDREPGLRVLLADEQTYGHAGEEYLAWMIRRLPEGEIVSVAALAAPGVLPDLADRHYRGDITALLRDYLSVLFAWNVTLFVRYGIALEAHQQNLALVFGDGPMHLLVKDNDGLLAAPDRLAASGLEVPAFGDQRMFTDDPHALADVFVTITLHLAAAAITVGALGEADLVREILAEALDAFGDDPTARLLRARTLDAARLVGKSMVTAGTLVDKHRTGARDINKFYGTSGPNYLLITQRSV</sequence>
<evidence type="ECO:0000256" key="1">
    <source>
        <dbReference type="ARBA" id="ARBA00004924"/>
    </source>
</evidence>
<protein>
    <recommendedName>
        <fullName evidence="8">Siderophore biosynthesis protein</fullName>
    </recommendedName>
</protein>
<dbReference type="RefSeq" id="WP_246265371.1">
    <property type="nucleotide sequence ID" value="NZ_BAAAHM010000042.1"/>
</dbReference>
<organism evidence="6 7">
    <name type="scientific">Acrocarpospora pleiomorpha</name>
    <dbReference type="NCBI Taxonomy" id="90975"/>
    <lineage>
        <taxon>Bacteria</taxon>
        <taxon>Bacillati</taxon>
        <taxon>Actinomycetota</taxon>
        <taxon>Actinomycetes</taxon>
        <taxon>Streptosporangiales</taxon>
        <taxon>Streptosporangiaceae</taxon>
        <taxon>Acrocarpospora</taxon>
    </lineage>
</organism>
<dbReference type="Pfam" id="PF04183">
    <property type="entry name" value="IucA_IucC"/>
    <property type="match status" value="2"/>
</dbReference>
<dbReference type="PANTHER" id="PTHR34384">
    <property type="entry name" value="L-2,3-DIAMINOPROPANOATE--CITRATE LIGASE"/>
    <property type="match status" value="1"/>
</dbReference>
<comment type="pathway">
    <text evidence="1">Siderophore biosynthesis.</text>
</comment>
<dbReference type="EMBL" id="BLAF01000086">
    <property type="protein sequence ID" value="GES26421.1"/>
    <property type="molecule type" value="Genomic_DNA"/>
</dbReference>
<evidence type="ECO:0000259" key="4">
    <source>
        <dbReference type="Pfam" id="PF04183"/>
    </source>
</evidence>
<dbReference type="Pfam" id="PF06276">
    <property type="entry name" value="FhuF"/>
    <property type="match status" value="1"/>
</dbReference>
<feature type="domain" description="Aerobactin siderophore biosynthesis IucA/IucC N-terminal" evidence="4">
    <location>
        <begin position="312"/>
        <end position="409"/>
    </location>
</feature>
<accession>A0A5M3Y3L9</accession>
<name>A0A5M3Y3L9_9ACTN</name>
<dbReference type="InterPro" id="IPR022770">
    <property type="entry name" value="IucA/IucC-like_C"/>
</dbReference>
<proteinExistence type="inferred from homology"/>
<dbReference type="InterPro" id="IPR007310">
    <property type="entry name" value="Aerobactin_biosyn_IucA/IucC_N"/>
</dbReference>
<evidence type="ECO:0000313" key="6">
    <source>
        <dbReference type="EMBL" id="GES26421.1"/>
    </source>
</evidence>
<feature type="domain" description="Aerobactin siderophore biosynthesis IucA/IucC-like C-terminal" evidence="5">
    <location>
        <begin position="429"/>
        <end position="546"/>
    </location>
</feature>
<reference evidence="6 7" key="1">
    <citation type="submission" date="2019-10" db="EMBL/GenBank/DDBJ databases">
        <title>Whole genome shotgun sequence of Acrocarpospora pleiomorpha NBRC 16267.</title>
        <authorList>
            <person name="Ichikawa N."/>
            <person name="Kimura A."/>
            <person name="Kitahashi Y."/>
            <person name="Komaki H."/>
            <person name="Oguchi A."/>
        </authorList>
    </citation>
    <scope>NUCLEOTIDE SEQUENCE [LARGE SCALE GENOMIC DNA]</scope>
    <source>
        <strain evidence="6 7">NBRC 16267</strain>
    </source>
</reference>
<evidence type="ECO:0000313" key="7">
    <source>
        <dbReference type="Proteomes" id="UP000377595"/>
    </source>
</evidence>